<dbReference type="InterPro" id="IPR032066">
    <property type="entry name" value="GP3_package"/>
</dbReference>
<comment type="caution">
    <text evidence="2">The sequence shown here is derived from an EMBL/GenBank/DDBJ whole genome shotgun (WGS) entry which is preliminary data.</text>
</comment>
<evidence type="ECO:0000313" key="3">
    <source>
        <dbReference type="Proteomes" id="UP000220840"/>
    </source>
</evidence>
<dbReference type="Proteomes" id="UP000220840">
    <property type="component" value="Unassembled WGS sequence"/>
</dbReference>
<dbReference type="OrthoDB" id="5355596at2"/>
<sequence>MDEKKAVGRPRIFRTQEELEQKIMEYWQRCEQHNKPYTLSGLALWIGIDRKTLYNYSEKDEFFPTIKKAKDIVEASMEERALTGESNVTFSIFALKNNFGWEDKKQVESNSTINAKVENTSNLTEDQLEDEISKLEKKLGIDKDG</sequence>
<dbReference type="STRING" id="137838.GCA_001458595_03535"/>
<reference evidence="2 3" key="1">
    <citation type="submission" date="2017-10" db="EMBL/GenBank/DDBJ databases">
        <title>Effective Description of Clostridium neonatale sp. nov. linked to necrotizing enterocolitis in neonates and a clarification of species assignable to the genus Clostridium (Prazmowski 1880) emend. Lawson and Rainey 2016.</title>
        <authorList>
            <person name="Bernard K."/>
            <person name="Burdz T."/>
            <person name="Wiebe D."/>
            <person name="Balcewich B."/>
            <person name="Alfa M."/>
            <person name="Bernier A.-M."/>
        </authorList>
    </citation>
    <scope>NUCLEOTIDE SEQUENCE [LARGE SCALE GENOMIC DNA]</scope>
    <source>
        <strain evidence="2 3">LCDC99A005</strain>
    </source>
</reference>
<organism evidence="2 3">
    <name type="scientific">Clostridium neonatale</name>
    <dbReference type="NCBI Taxonomy" id="137838"/>
    <lineage>
        <taxon>Bacteria</taxon>
        <taxon>Bacillati</taxon>
        <taxon>Bacillota</taxon>
        <taxon>Clostridia</taxon>
        <taxon>Eubacteriales</taxon>
        <taxon>Clostridiaceae</taxon>
        <taxon>Clostridium</taxon>
    </lineage>
</organism>
<proteinExistence type="predicted"/>
<evidence type="ECO:0000313" key="2">
    <source>
        <dbReference type="EMBL" id="PEG32059.1"/>
    </source>
</evidence>
<dbReference type="AlphaFoldDB" id="A0A2A7MKF1"/>
<dbReference type="EMBL" id="PDCJ01000001">
    <property type="protein sequence ID" value="PEG32059.1"/>
    <property type="molecule type" value="Genomic_DNA"/>
</dbReference>
<protein>
    <submittedName>
        <fullName evidence="1">Phage protein</fullName>
    </submittedName>
</protein>
<name>A0A2A7MKF1_9CLOT</name>
<reference evidence="1" key="2">
    <citation type="submission" date="2022-10" db="EMBL/GenBank/DDBJ databases">
        <authorList>
            <person name="Aires J."/>
            <person name="Mesa V."/>
        </authorList>
    </citation>
    <scope>NUCLEOTIDE SEQUENCE</scope>
    <source>
        <strain evidence="1">Clostridium neonatale JD116</strain>
    </source>
</reference>
<evidence type="ECO:0000313" key="1">
    <source>
        <dbReference type="EMBL" id="CAI3544985.1"/>
    </source>
</evidence>
<gene>
    <name evidence="1" type="ORF">CNEO2_1500005</name>
    <name evidence="2" type="ORF">CQ394_10275</name>
</gene>
<dbReference type="Pfam" id="PF16677">
    <property type="entry name" value="GP3_package"/>
    <property type="match status" value="1"/>
</dbReference>
<dbReference type="EMBL" id="CAMTCP010000056">
    <property type="protein sequence ID" value="CAI3544985.1"/>
    <property type="molecule type" value="Genomic_DNA"/>
</dbReference>
<dbReference type="RefSeq" id="WP_058296206.1">
    <property type="nucleotide sequence ID" value="NZ_CAMRXC010000090.1"/>
</dbReference>
<keyword evidence="3" id="KW-1185">Reference proteome</keyword>
<dbReference type="Gene3D" id="1.10.132.80">
    <property type="match status" value="1"/>
</dbReference>
<dbReference type="Proteomes" id="UP001189143">
    <property type="component" value="Unassembled WGS sequence"/>
</dbReference>
<accession>A0A2A7MKF1</accession>